<reference evidence="2" key="1">
    <citation type="journal article" date="2020" name="Stud. Mycol.">
        <title>101 Dothideomycetes genomes: a test case for predicting lifestyles and emergence of pathogens.</title>
        <authorList>
            <person name="Haridas S."/>
            <person name="Albert R."/>
            <person name="Binder M."/>
            <person name="Bloem J."/>
            <person name="Labutti K."/>
            <person name="Salamov A."/>
            <person name="Andreopoulos B."/>
            <person name="Baker S."/>
            <person name="Barry K."/>
            <person name="Bills G."/>
            <person name="Bluhm B."/>
            <person name="Cannon C."/>
            <person name="Castanera R."/>
            <person name="Culley D."/>
            <person name="Daum C."/>
            <person name="Ezra D."/>
            <person name="Gonzalez J."/>
            <person name="Henrissat B."/>
            <person name="Kuo A."/>
            <person name="Liang C."/>
            <person name="Lipzen A."/>
            <person name="Lutzoni F."/>
            <person name="Magnuson J."/>
            <person name="Mondo S."/>
            <person name="Nolan M."/>
            <person name="Ohm R."/>
            <person name="Pangilinan J."/>
            <person name="Park H.-J."/>
            <person name="Ramirez L."/>
            <person name="Alfaro M."/>
            <person name="Sun H."/>
            <person name="Tritt A."/>
            <person name="Yoshinaga Y."/>
            <person name="Zwiers L.-H."/>
            <person name="Turgeon B."/>
            <person name="Goodwin S."/>
            <person name="Spatafora J."/>
            <person name="Crous P."/>
            <person name="Grigoriev I."/>
        </authorList>
    </citation>
    <scope>NUCLEOTIDE SEQUENCE</scope>
    <source>
        <strain evidence="2">CBS 207.26</strain>
    </source>
</reference>
<keyword evidence="3" id="KW-1185">Reference proteome</keyword>
<proteinExistence type="predicted"/>
<dbReference type="EMBL" id="ML994654">
    <property type="protein sequence ID" value="KAF2181125.1"/>
    <property type="molecule type" value="Genomic_DNA"/>
</dbReference>
<dbReference type="AlphaFoldDB" id="A0A6A6DQ51"/>
<dbReference type="Proteomes" id="UP000800200">
    <property type="component" value="Unassembled WGS sequence"/>
</dbReference>
<sequence>MLILIEPDMIQQETRANCHTSKQKDNQHPDGDFVKNFSVVDALCVILFAFWFCCTSTIAVLTGARRITFTLN</sequence>
<name>A0A6A6DQ51_9PEZI</name>
<organism evidence="2 3">
    <name type="scientific">Zopfia rhizophila CBS 207.26</name>
    <dbReference type="NCBI Taxonomy" id="1314779"/>
    <lineage>
        <taxon>Eukaryota</taxon>
        <taxon>Fungi</taxon>
        <taxon>Dikarya</taxon>
        <taxon>Ascomycota</taxon>
        <taxon>Pezizomycotina</taxon>
        <taxon>Dothideomycetes</taxon>
        <taxon>Dothideomycetes incertae sedis</taxon>
        <taxon>Zopfiaceae</taxon>
        <taxon>Zopfia</taxon>
    </lineage>
</organism>
<protein>
    <submittedName>
        <fullName evidence="2">Uncharacterized protein</fullName>
    </submittedName>
</protein>
<evidence type="ECO:0000313" key="3">
    <source>
        <dbReference type="Proteomes" id="UP000800200"/>
    </source>
</evidence>
<evidence type="ECO:0000256" key="1">
    <source>
        <dbReference type="SAM" id="Phobius"/>
    </source>
</evidence>
<gene>
    <name evidence="2" type="ORF">K469DRAFT_713997</name>
</gene>
<keyword evidence="1" id="KW-0472">Membrane</keyword>
<accession>A0A6A6DQ51</accession>
<keyword evidence="1" id="KW-0812">Transmembrane</keyword>
<dbReference type="OrthoDB" id="2901184at2759"/>
<feature type="transmembrane region" description="Helical" evidence="1">
    <location>
        <begin position="39"/>
        <end position="61"/>
    </location>
</feature>
<keyword evidence="1" id="KW-1133">Transmembrane helix</keyword>
<evidence type="ECO:0000313" key="2">
    <source>
        <dbReference type="EMBL" id="KAF2181125.1"/>
    </source>
</evidence>